<dbReference type="Proteomes" id="UP000325211">
    <property type="component" value="Chromosome"/>
</dbReference>
<dbReference type="OrthoDB" id="7870694at2"/>
<accession>A0A5P2D9L3</accession>
<sequence>MEEDRRTGSGGAVHIRVATAAAYLVAGAVHLLTAGLLLGGVLLIVLGFTTVVQPMLGLALVVMALVVRPRLGRLDPELPTLYRADAPTLFELLDRIAEAVGVRRLDAVQLTAEFAATVVPYGLLRRRRLVLGVPLWATHSPQQRVAVLARAMADLDPGHVRRGAVIGTALGALTAGANLMQPAGRGAVLSTGPDVARHAPDLAEGALRFNARTRASEWALWLPRVAVTATARLLLWLTRPAARRARLAADDTAARTASTEAVIAALGDRRLARAVIVEMNRMVIEARTVVRARSTTALPAEDLWARVAVHTAGLREQRDGGPSAEPAAAARVKRLADAPDRPAAVTVDEPARTRIEDELRPSADAVAHRVMRDGVPPAYETAGR</sequence>
<keyword evidence="1" id="KW-0812">Transmembrane</keyword>
<proteinExistence type="predicted"/>
<name>A0A5P2D9L3_STRVZ</name>
<keyword evidence="1" id="KW-1133">Transmembrane helix</keyword>
<dbReference type="EMBL" id="CP029190">
    <property type="protein sequence ID" value="QES51795.1"/>
    <property type="molecule type" value="Genomic_DNA"/>
</dbReference>
<keyword evidence="1" id="KW-0472">Membrane</keyword>
<feature type="transmembrane region" description="Helical" evidence="1">
    <location>
        <begin position="21"/>
        <end position="45"/>
    </location>
</feature>
<organism evidence="2 3">
    <name type="scientific">Streptomyces venezuelae</name>
    <dbReference type="NCBI Taxonomy" id="54571"/>
    <lineage>
        <taxon>Bacteria</taxon>
        <taxon>Bacillati</taxon>
        <taxon>Actinomycetota</taxon>
        <taxon>Actinomycetes</taxon>
        <taxon>Kitasatosporales</taxon>
        <taxon>Streptomycetaceae</taxon>
        <taxon>Streptomyces</taxon>
    </lineage>
</organism>
<dbReference type="AlphaFoldDB" id="A0A5P2D9L3"/>
<protein>
    <submittedName>
        <fullName evidence="2">Uncharacterized protein</fullName>
    </submittedName>
</protein>
<evidence type="ECO:0000256" key="1">
    <source>
        <dbReference type="SAM" id="Phobius"/>
    </source>
</evidence>
<gene>
    <name evidence="2" type="ORF">DEJ50_32030</name>
</gene>
<reference evidence="2 3" key="1">
    <citation type="submission" date="2018-05" db="EMBL/GenBank/DDBJ databases">
        <title>Streptomyces venezuelae.</title>
        <authorList>
            <person name="Kim W."/>
            <person name="Lee N."/>
            <person name="Cho B.-K."/>
        </authorList>
    </citation>
    <scope>NUCLEOTIDE SEQUENCE [LARGE SCALE GENOMIC DNA]</scope>
    <source>
        <strain evidence="2 3">ATCC 21782</strain>
    </source>
</reference>
<evidence type="ECO:0000313" key="2">
    <source>
        <dbReference type="EMBL" id="QES51795.1"/>
    </source>
</evidence>
<evidence type="ECO:0000313" key="3">
    <source>
        <dbReference type="Proteomes" id="UP000325211"/>
    </source>
</evidence>
<feature type="transmembrane region" description="Helical" evidence="1">
    <location>
        <begin position="51"/>
        <end position="67"/>
    </location>
</feature>